<sequence>MQQCLDCVPLATLQRLVRYWRDAYDWRRYETLLNSWPSFRTTIFGVAIHFLHIRSRHERALPLLLTHGWPGSVLEFRHVVEPLTEPKTASGGGGAEEEEEAEVRKEVFHLVIPSLPGFGFSGKPEEAGWNPGRIARAWAVLMERLGYERWVAQGGDWGADVTAELGRLAPPGLIAIHMNSLFYDVKKEIKGEPSNEELKALKLQEEFDQDEAGYANIQMTRPQTLGYGLVDSPVGQAAWIYEKFHGWSHHDGNVESVFSKDEMLDTIMLYWLTNSAASSARIYWEKLDTNAIPITIPVGASWFPGDQTFAPRQWCERYYSNLIHWKEVEKGGHFAAWEQPGIFVREIQDCFRKVLK</sequence>
<dbReference type="InterPro" id="IPR010497">
    <property type="entry name" value="Epoxide_hydro_N"/>
</dbReference>
<dbReference type="Proteomes" id="UP000800092">
    <property type="component" value="Unassembled WGS sequence"/>
</dbReference>
<dbReference type="EMBL" id="ML991777">
    <property type="protein sequence ID" value="KAF2237978.1"/>
    <property type="molecule type" value="Genomic_DNA"/>
</dbReference>
<accession>A0A6A6HJI8</accession>
<feature type="active site" description="Proton donor" evidence="4">
    <location>
        <position position="283"/>
    </location>
</feature>
<dbReference type="InterPro" id="IPR016292">
    <property type="entry name" value="Epoxide_hydrolase"/>
</dbReference>
<dbReference type="OrthoDB" id="7130006at2759"/>
<dbReference type="SUPFAM" id="SSF53474">
    <property type="entry name" value="alpha/beta-Hydrolases"/>
    <property type="match status" value="1"/>
</dbReference>
<comment type="similarity">
    <text evidence="1">Belongs to the peptidase S33 family.</text>
</comment>
<dbReference type="GO" id="GO:0097176">
    <property type="term" value="P:epoxide metabolic process"/>
    <property type="evidence" value="ECO:0007669"/>
    <property type="project" value="TreeGrafter"/>
</dbReference>
<evidence type="ECO:0000256" key="2">
    <source>
        <dbReference type="ARBA" id="ARBA00022797"/>
    </source>
</evidence>
<keyword evidence="2" id="KW-0058">Aromatic hydrocarbons catabolism</keyword>
<dbReference type="InterPro" id="IPR000639">
    <property type="entry name" value="Epox_hydrolase-like"/>
</dbReference>
<evidence type="ECO:0000313" key="7">
    <source>
        <dbReference type="Proteomes" id="UP000800092"/>
    </source>
</evidence>
<dbReference type="InterPro" id="IPR029058">
    <property type="entry name" value="AB_hydrolase_fold"/>
</dbReference>
<feature type="active site" description="Proton acceptor" evidence="4">
    <location>
        <position position="333"/>
    </location>
</feature>
<evidence type="ECO:0000313" key="6">
    <source>
        <dbReference type="EMBL" id="KAF2237978.1"/>
    </source>
</evidence>
<dbReference type="PANTHER" id="PTHR21661:SF35">
    <property type="entry name" value="EPOXIDE HYDROLASE"/>
    <property type="match status" value="1"/>
</dbReference>
<feature type="domain" description="Epoxide hydrolase N-terminal" evidence="5">
    <location>
        <begin position="8"/>
        <end position="76"/>
    </location>
</feature>
<dbReference type="PRINTS" id="PR00412">
    <property type="entry name" value="EPOXHYDRLASE"/>
</dbReference>
<feature type="active site" description="Nucleophile" evidence="4">
    <location>
        <position position="156"/>
    </location>
</feature>
<dbReference type="GO" id="GO:0004301">
    <property type="term" value="F:epoxide hydrolase activity"/>
    <property type="evidence" value="ECO:0007669"/>
    <property type="project" value="TreeGrafter"/>
</dbReference>
<dbReference type="Gene3D" id="3.40.50.1820">
    <property type="entry name" value="alpha/beta hydrolase"/>
    <property type="match status" value="1"/>
</dbReference>
<dbReference type="PANTHER" id="PTHR21661">
    <property type="entry name" value="EPOXIDE HYDROLASE 1-RELATED"/>
    <property type="match status" value="1"/>
</dbReference>
<dbReference type="PIRSF" id="PIRSF001112">
    <property type="entry name" value="Epoxide_hydrolase"/>
    <property type="match status" value="1"/>
</dbReference>
<protein>
    <submittedName>
        <fullName evidence="6">Epoxide hydrolase</fullName>
    </submittedName>
</protein>
<evidence type="ECO:0000256" key="1">
    <source>
        <dbReference type="ARBA" id="ARBA00010088"/>
    </source>
</evidence>
<evidence type="ECO:0000259" key="5">
    <source>
        <dbReference type="Pfam" id="PF06441"/>
    </source>
</evidence>
<gene>
    <name evidence="6" type="ORF">EV356DRAFT_553678</name>
</gene>
<evidence type="ECO:0000256" key="4">
    <source>
        <dbReference type="PIRSR" id="PIRSR001112-1"/>
    </source>
</evidence>
<dbReference type="AlphaFoldDB" id="A0A6A6HJI8"/>
<keyword evidence="3 6" id="KW-0378">Hydrolase</keyword>
<organism evidence="6 7">
    <name type="scientific">Viridothelium virens</name>
    <name type="common">Speckled blister lichen</name>
    <name type="synonym">Trypethelium virens</name>
    <dbReference type="NCBI Taxonomy" id="1048519"/>
    <lineage>
        <taxon>Eukaryota</taxon>
        <taxon>Fungi</taxon>
        <taxon>Dikarya</taxon>
        <taxon>Ascomycota</taxon>
        <taxon>Pezizomycotina</taxon>
        <taxon>Dothideomycetes</taxon>
        <taxon>Dothideomycetes incertae sedis</taxon>
        <taxon>Trypetheliales</taxon>
        <taxon>Trypetheliaceae</taxon>
        <taxon>Viridothelium</taxon>
    </lineage>
</organism>
<reference evidence="6" key="1">
    <citation type="journal article" date="2020" name="Stud. Mycol.">
        <title>101 Dothideomycetes genomes: a test case for predicting lifestyles and emergence of pathogens.</title>
        <authorList>
            <person name="Haridas S."/>
            <person name="Albert R."/>
            <person name="Binder M."/>
            <person name="Bloem J."/>
            <person name="Labutti K."/>
            <person name="Salamov A."/>
            <person name="Andreopoulos B."/>
            <person name="Baker S."/>
            <person name="Barry K."/>
            <person name="Bills G."/>
            <person name="Bluhm B."/>
            <person name="Cannon C."/>
            <person name="Castanera R."/>
            <person name="Culley D."/>
            <person name="Daum C."/>
            <person name="Ezra D."/>
            <person name="Gonzalez J."/>
            <person name="Henrissat B."/>
            <person name="Kuo A."/>
            <person name="Liang C."/>
            <person name="Lipzen A."/>
            <person name="Lutzoni F."/>
            <person name="Magnuson J."/>
            <person name="Mondo S."/>
            <person name="Nolan M."/>
            <person name="Ohm R."/>
            <person name="Pangilinan J."/>
            <person name="Park H.-J."/>
            <person name="Ramirez L."/>
            <person name="Alfaro M."/>
            <person name="Sun H."/>
            <person name="Tritt A."/>
            <person name="Yoshinaga Y."/>
            <person name="Zwiers L.-H."/>
            <person name="Turgeon B."/>
            <person name="Goodwin S."/>
            <person name="Spatafora J."/>
            <person name="Crous P."/>
            <person name="Grigoriev I."/>
        </authorList>
    </citation>
    <scope>NUCLEOTIDE SEQUENCE</scope>
    <source>
        <strain evidence="6">Tuck. ex Michener</strain>
    </source>
</reference>
<name>A0A6A6HJI8_VIRVR</name>
<dbReference type="Pfam" id="PF06441">
    <property type="entry name" value="EHN"/>
    <property type="match status" value="1"/>
</dbReference>
<evidence type="ECO:0000256" key="3">
    <source>
        <dbReference type="ARBA" id="ARBA00022801"/>
    </source>
</evidence>
<proteinExistence type="inferred from homology"/>
<keyword evidence="7" id="KW-1185">Reference proteome</keyword>